<gene>
    <name evidence="1" type="ORF">LIER_16838</name>
</gene>
<evidence type="ECO:0000313" key="1">
    <source>
        <dbReference type="EMBL" id="GAA0160241.1"/>
    </source>
</evidence>
<proteinExistence type="predicted"/>
<dbReference type="PANTHER" id="PTHR11439">
    <property type="entry name" value="GAG-POL-RELATED RETROTRANSPOSON"/>
    <property type="match status" value="1"/>
</dbReference>
<comment type="caution">
    <text evidence="1">The sequence shown here is derived from an EMBL/GenBank/DDBJ whole genome shotgun (WGS) entry which is preliminary data.</text>
</comment>
<sequence length="98" mass="11263">MEPNLKLCINDGKDLEDTTMYRQILGSFIYLTLSRPDIVFVVGVASRFMKIPRKPHLEAVRRIIRYVKGILDWGLFYEKGVECKVSGYCDADYAGDHC</sequence>
<keyword evidence="2" id="KW-1185">Reference proteome</keyword>
<name>A0AAV3QA42_LITER</name>
<accession>A0AAV3QA42</accession>
<dbReference type="Proteomes" id="UP001454036">
    <property type="component" value="Unassembled WGS sequence"/>
</dbReference>
<protein>
    <recommendedName>
        <fullName evidence="3">Mitochondrial protein</fullName>
    </recommendedName>
</protein>
<dbReference type="AlphaFoldDB" id="A0AAV3QA42"/>
<evidence type="ECO:0008006" key="3">
    <source>
        <dbReference type="Google" id="ProtNLM"/>
    </source>
</evidence>
<organism evidence="1 2">
    <name type="scientific">Lithospermum erythrorhizon</name>
    <name type="common">Purple gromwell</name>
    <name type="synonym">Lithospermum officinale var. erythrorhizon</name>
    <dbReference type="NCBI Taxonomy" id="34254"/>
    <lineage>
        <taxon>Eukaryota</taxon>
        <taxon>Viridiplantae</taxon>
        <taxon>Streptophyta</taxon>
        <taxon>Embryophyta</taxon>
        <taxon>Tracheophyta</taxon>
        <taxon>Spermatophyta</taxon>
        <taxon>Magnoliopsida</taxon>
        <taxon>eudicotyledons</taxon>
        <taxon>Gunneridae</taxon>
        <taxon>Pentapetalae</taxon>
        <taxon>asterids</taxon>
        <taxon>lamiids</taxon>
        <taxon>Boraginales</taxon>
        <taxon>Boraginaceae</taxon>
        <taxon>Boraginoideae</taxon>
        <taxon>Lithospermeae</taxon>
        <taxon>Lithospermum</taxon>
    </lineage>
</organism>
<evidence type="ECO:0000313" key="2">
    <source>
        <dbReference type="Proteomes" id="UP001454036"/>
    </source>
</evidence>
<dbReference type="EMBL" id="BAABME010003817">
    <property type="protein sequence ID" value="GAA0160241.1"/>
    <property type="molecule type" value="Genomic_DNA"/>
</dbReference>
<dbReference type="PANTHER" id="PTHR11439:SF475">
    <property type="entry name" value="CYSTEINE-RICH RLK (RECEPTOR-LIKE PROTEIN KINASE) 8"/>
    <property type="match status" value="1"/>
</dbReference>
<reference evidence="1 2" key="1">
    <citation type="submission" date="2024-01" db="EMBL/GenBank/DDBJ databases">
        <title>The complete chloroplast genome sequence of Lithospermum erythrorhizon: insights into the phylogenetic relationship among Boraginaceae species and the maternal lineages of purple gromwells.</title>
        <authorList>
            <person name="Okada T."/>
            <person name="Watanabe K."/>
        </authorList>
    </citation>
    <scope>NUCLEOTIDE SEQUENCE [LARGE SCALE GENOMIC DNA]</scope>
</reference>